<dbReference type="InterPro" id="IPR050282">
    <property type="entry name" value="Cycloisomerase_2"/>
</dbReference>
<dbReference type="InterPro" id="IPR036116">
    <property type="entry name" value="FN3_sf"/>
</dbReference>
<dbReference type="GO" id="GO:0006006">
    <property type="term" value="P:glucose metabolic process"/>
    <property type="evidence" value="ECO:0007669"/>
    <property type="project" value="UniProtKB-KW"/>
</dbReference>
<dbReference type="InterPro" id="IPR011048">
    <property type="entry name" value="Haem_d1_sf"/>
</dbReference>
<feature type="domain" description="Fibronectin type-III" evidence="3">
    <location>
        <begin position="1115"/>
        <end position="1210"/>
    </location>
</feature>
<dbReference type="Proteomes" id="UP000184212">
    <property type="component" value="Unassembled WGS sequence"/>
</dbReference>
<keyword evidence="2" id="KW-0313">Glucose metabolism</keyword>
<protein>
    <submittedName>
        <fullName evidence="4">Por secretion system C-terminal sorting domain-containing protein</fullName>
    </submittedName>
</protein>
<dbReference type="OrthoDB" id="5726170at2"/>
<name>A0A1M5U519_9BACT</name>
<sequence>MMFCCTTRAGKLQIKLFLAFVLLVTFFPPSLAQFLKYKYVNRGMQEGFEYVDRFWISPDNKFAYTGSGTGLTIFDYNATTGAMVVKDVHYMEMYGFGEDSSIGNFVFSNDGRFVYASVVGSPYVSIFTRDVATGLLTYSSNISLTTKIYAGPDMTISPDDKFLYVQKDAYTEIYKRNTSDGSLTQTAHVYTGGGGIYISNNGDYVYQLGRYMRVYLRNQSTGDLTVVQEQPITPNLQPTGGLAVTPDEKYLFTGADPAGIFRFERNPVNGFLTYLGKMTYPTPENKYNPLGPLGIRTLKMNPTGTRLYACAAGNGDVTSYAVGTDGSLTLLDRKDYKEGPYGLYLSNDGKFIYEFGSNEGELKGKYFTETNNKLDSVGAFWYTQSLDRGLTDISSLVMSSDGQLIYVSGGTSLWGNDSKFLTAFRSGLSNGGVMEEINRVTFESFGGTNIIGIKEMRVTQDKKFLIAAATTNAAVAGGIVLVFAIDASGAIKYQSQIPSVKSLRHLLSSSDGKFLYVTDENNSLRTYSCSSAGDLTLINTLTASSLTKLPYWLPYDMIPSPDGRYVYVVSERDGNNNLITFQRDNTTGLLQFQESTSLQTYGFGDYLDIFLSDQSKMLYLANARYGDGNLQSYTWDPATGKIGDMICRVKTAEDFGAGYITPSGAYLILNSAHTSAFYELMTNGSIAYVGTQQKVGGSHWSEGSVSEGEAFLLPANSNLVYAGRQQQGVWVYSYEDKFPPAPPQKVTAQGGDRRVTVSWEPIAAPGAVYHIYRLTTAPWTPNRATEIAQTAASTFVDTGVPPYTTAYYWVTATAEGSTSTFSLPANATPSDLPPGVPKNAALQAGDKFLKISWSANTEDDLKNYTVYRALVNSSSSSSVLATTTSTTYTDASVDYDKVYYYWVVANDTRSLTSAMSLVVSGKAIDGPPTVPSGVNLKTADKYISLTWNANVESDLAGYRVYRNTSPDWNTATLYSSPTVNQLRDDQVDYGSVYYFWLQAVDKAGHQSAVSQVYSGSPVNSPPGAPKGLRLSAADKYITLTWQANSESDISSYEIFKSTTALFSDPILYQTVKTTTVEDQQVEYQQTYYYEIRAVDIQGNKSQFSAIVSGMPVNDPPAKPTGVLVSTSGKSSTIQWQANQEVDIKGYAVYRSKTSDSLSVVLLGVTPGRTFTDVDGLKGEGFYWVKAYDNYDLYSPFSDVVSVIITATEAANAVRFPVYPNPVSDFLKLEWDGAVTASYIFYDANARPVKQGKIEPGELIDVRDLAAGSYECVIVVNKKSMAISIIKQ</sequence>
<dbReference type="Pfam" id="PF10282">
    <property type="entry name" value="Lactonase"/>
    <property type="match status" value="2"/>
</dbReference>
<dbReference type="STRING" id="947013.SAMN04488109_4461"/>
<dbReference type="InterPro" id="IPR015943">
    <property type="entry name" value="WD40/YVTN_repeat-like_dom_sf"/>
</dbReference>
<keyword evidence="2" id="KW-0119">Carbohydrate metabolism</keyword>
<dbReference type="InterPro" id="IPR013783">
    <property type="entry name" value="Ig-like_fold"/>
</dbReference>
<dbReference type="InterPro" id="IPR019405">
    <property type="entry name" value="Lactonase_7-beta_prop"/>
</dbReference>
<feature type="domain" description="Fibronectin type-III" evidence="3">
    <location>
        <begin position="927"/>
        <end position="1023"/>
    </location>
</feature>
<dbReference type="GO" id="GO:0017057">
    <property type="term" value="F:6-phosphogluconolactonase activity"/>
    <property type="evidence" value="ECO:0007669"/>
    <property type="project" value="TreeGrafter"/>
</dbReference>
<comment type="similarity">
    <text evidence="1">Belongs to the cycloisomerase 2 family.</text>
</comment>
<dbReference type="Gene3D" id="2.130.10.10">
    <property type="entry name" value="YVTN repeat-like/Quinoprotein amine dehydrogenase"/>
    <property type="match status" value="4"/>
</dbReference>
<dbReference type="SUPFAM" id="SSF49265">
    <property type="entry name" value="Fibronectin type III"/>
    <property type="match status" value="3"/>
</dbReference>
<reference evidence="4 5" key="1">
    <citation type="submission" date="2016-11" db="EMBL/GenBank/DDBJ databases">
        <authorList>
            <person name="Jaros S."/>
            <person name="Januszkiewicz K."/>
            <person name="Wedrychowicz H."/>
        </authorList>
    </citation>
    <scope>NUCLEOTIDE SEQUENCE [LARGE SCALE GENOMIC DNA]</scope>
    <source>
        <strain evidence="4 5">DSM 24574</strain>
    </source>
</reference>
<evidence type="ECO:0000313" key="5">
    <source>
        <dbReference type="Proteomes" id="UP000184212"/>
    </source>
</evidence>
<dbReference type="PROSITE" id="PS50853">
    <property type="entry name" value="FN3"/>
    <property type="match status" value="3"/>
</dbReference>
<evidence type="ECO:0000313" key="4">
    <source>
        <dbReference type="EMBL" id="SHH57980.1"/>
    </source>
</evidence>
<dbReference type="PANTHER" id="PTHR30344">
    <property type="entry name" value="6-PHOSPHOGLUCONOLACTONASE-RELATED"/>
    <property type="match status" value="1"/>
</dbReference>
<evidence type="ECO:0000259" key="3">
    <source>
        <dbReference type="PROSITE" id="PS50853"/>
    </source>
</evidence>
<evidence type="ECO:0000256" key="1">
    <source>
        <dbReference type="ARBA" id="ARBA00005564"/>
    </source>
</evidence>
<dbReference type="SMART" id="SM00060">
    <property type="entry name" value="FN3"/>
    <property type="match status" value="5"/>
</dbReference>
<feature type="domain" description="Fibronectin type-III" evidence="3">
    <location>
        <begin position="739"/>
        <end position="835"/>
    </location>
</feature>
<keyword evidence="5" id="KW-1185">Reference proteome</keyword>
<organism evidence="4 5">
    <name type="scientific">Chryseolinea serpens</name>
    <dbReference type="NCBI Taxonomy" id="947013"/>
    <lineage>
        <taxon>Bacteria</taxon>
        <taxon>Pseudomonadati</taxon>
        <taxon>Bacteroidota</taxon>
        <taxon>Cytophagia</taxon>
        <taxon>Cytophagales</taxon>
        <taxon>Fulvivirgaceae</taxon>
        <taxon>Chryseolinea</taxon>
    </lineage>
</organism>
<dbReference type="SUPFAM" id="SSF69322">
    <property type="entry name" value="Tricorn protease domain 2"/>
    <property type="match status" value="1"/>
</dbReference>
<dbReference type="PANTHER" id="PTHR30344:SF1">
    <property type="entry name" value="6-PHOSPHOGLUCONOLACTONASE"/>
    <property type="match status" value="1"/>
</dbReference>
<dbReference type="SUPFAM" id="SSF51004">
    <property type="entry name" value="C-terminal (heme d1) domain of cytochrome cd1-nitrite reductase"/>
    <property type="match status" value="1"/>
</dbReference>
<gene>
    <name evidence="4" type="ORF">SAMN04488109_4461</name>
</gene>
<evidence type="ECO:0000256" key="2">
    <source>
        <dbReference type="ARBA" id="ARBA00022526"/>
    </source>
</evidence>
<dbReference type="CDD" id="cd00063">
    <property type="entry name" value="FN3"/>
    <property type="match status" value="2"/>
</dbReference>
<dbReference type="InterPro" id="IPR011045">
    <property type="entry name" value="N2O_reductase_N"/>
</dbReference>
<proteinExistence type="inferred from homology"/>
<dbReference type="SUPFAM" id="SSF50974">
    <property type="entry name" value="Nitrous oxide reductase, N-terminal domain"/>
    <property type="match status" value="1"/>
</dbReference>
<dbReference type="Gene3D" id="2.60.40.10">
    <property type="entry name" value="Immunoglobulins"/>
    <property type="match status" value="5"/>
</dbReference>
<accession>A0A1M5U519</accession>
<dbReference type="InterPro" id="IPR003961">
    <property type="entry name" value="FN3_dom"/>
</dbReference>
<dbReference type="EMBL" id="FQWQ01000003">
    <property type="protein sequence ID" value="SHH57980.1"/>
    <property type="molecule type" value="Genomic_DNA"/>
</dbReference>